<name>A0ABV6IYV3_9PROT</name>
<dbReference type="Proteomes" id="UP001589789">
    <property type="component" value="Unassembled WGS sequence"/>
</dbReference>
<dbReference type="Gene3D" id="3.40.1350.10">
    <property type="match status" value="1"/>
</dbReference>
<comment type="caution">
    <text evidence="4">The sequence shown here is derived from an EMBL/GenBank/DDBJ whole genome shotgun (WGS) entry which is preliminary data.</text>
</comment>
<organism evidence="4 5">
    <name type="scientific">Muricoccus vinaceus</name>
    <dbReference type="NCBI Taxonomy" id="424704"/>
    <lineage>
        <taxon>Bacteria</taxon>
        <taxon>Pseudomonadati</taxon>
        <taxon>Pseudomonadota</taxon>
        <taxon>Alphaproteobacteria</taxon>
        <taxon>Acetobacterales</taxon>
        <taxon>Roseomonadaceae</taxon>
        <taxon>Muricoccus</taxon>
    </lineage>
</organism>
<dbReference type="SUPFAM" id="SSF52980">
    <property type="entry name" value="Restriction endonuclease-like"/>
    <property type="match status" value="1"/>
</dbReference>
<comment type="similarity">
    <text evidence="1 2">Belongs to the UPF0102 family.</text>
</comment>
<evidence type="ECO:0000256" key="3">
    <source>
        <dbReference type="SAM" id="MobiDB-lite"/>
    </source>
</evidence>
<dbReference type="HAMAP" id="MF_00048">
    <property type="entry name" value="UPF0102"/>
    <property type="match status" value="1"/>
</dbReference>
<dbReference type="PANTHER" id="PTHR34039">
    <property type="entry name" value="UPF0102 PROTEIN YRAN"/>
    <property type="match status" value="1"/>
</dbReference>
<dbReference type="RefSeq" id="WP_377053758.1">
    <property type="nucleotide sequence ID" value="NZ_JBHLVZ010000071.1"/>
</dbReference>
<dbReference type="Pfam" id="PF02021">
    <property type="entry name" value="UPF0102"/>
    <property type="match status" value="1"/>
</dbReference>
<sequence length="129" mass="13902">MDPQAKHGLRRAAERRGQDAEDQAEAALVARGWTVLERRLRASRGSGAGELDMVAARDGLLAFIEVKARPSLSAAAHAVSRNQQARLMAAAEAWLAAHPGHGAAGVRFDVILVAPEGMRRIKDAFRAWD</sequence>
<protein>
    <recommendedName>
        <fullName evidence="2">UPF0102 protein ACFFIC_20375</fullName>
    </recommendedName>
</protein>
<dbReference type="PANTHER" id="PTHR34039:SF1">
    <property type="entry name" value="UPF0102 PROTEIN YRAN"/>
    <property type="match status" value="1"/>
</dbReference>
<dbReference type="InterPro" id="IPR011335">
    <property type="entry name" value="Restrct_endonuc-II-like"/>
</dbReference>
<feature type="region of interest" description="Disordered" evidence="3">
    <location>
        <begin position="1"/>
        <end position="23"/>
    </location>
</feature>
<evidence type="ECO:0000256" key="1">
    <source>
        <dbReference type="ARBA" id="ARBA00006738"/>
    </source>
</evidence>
<keyword evidence="5" id="KW-1185">Reference proteome</keyword>
<dbReference type="InterPro" id="IPR003509">
    <property type="entry name" value="UPF0102_YraN-like"/>
</dbReference>
<gene>
    <name evidence="4" type="ORF">ACFFIC_20375</name>
</gene>
<proteinExistence type="inferred from homology"/>
<evidence type="ECO:0000313" key="4">
    <source>
        <dbReference type="EMBL" id="MFC0387880.1"/>
    </source>
</evidence>
<dbReference type="InterPro" id="IPR011856">
    <property type="entry name" value="tRNA_endonuc-like_dom_sf"/>
</dbReference>
<reference evidence="4 5" key="1">
    <citation type="submission" date="2024-09" db="EMBL/GenBank/DDBJ databases">
        <authorList>
            <person name="Sun Q."/>
            <person name="Mori K."/>
        </authorList>
    </citation>
    <scope>NUCLEOTIDE SEQUENCE [LARGE SCALE GENOMIC DNA]</scope>
    <source>
        <strain evidence="4 5">CCM 7468</strain>
    </source>
</reference>
<evidence type="ECO:0000256" key="2">
    <source>
        <dbReference type="HAMAP-Rule" id="MF_00048"/>
    </source>
</evidence>
<dbReference type="EMBL" id="JBHLVZ010000071">
    <property type="protein sequence ID" value="MFC0387880.1"/>
    <property type="molecule type" value="Genomic_DNA"/>
</dbReference>
<evidence type="ECO:0000313" key="5">
    <source>
        <dbReference type="Proteomes" id="UP001589789"/>
    </source>
</evidence>
<accession>A0ABV6IYV3</accession>